<keyword evidence="6 10" id="KW-0560">Oxidoreductase</keyword>
<keyword evidence="4 9" id="KW-0349">Heme</keyword>
<dbReference type="AlphaFoldDB" id="A0A0C9SM62"/>
<evidence type="ECO:0000256" key="2">
    <source>
        <dbReference type="ARBA" id="ARBA00005179"/>
    </source>
</evidence>
<dbReference type="InterPro" id="IPR002401">
    <property type="entry name" value="Cyt_P450_E_grp-I"/>
</dbReference>
<dbReference type="SUPFAM" id="SSF48264">
    <property type="entry name" value="Cytochrome P450"/>
    <property type="match status" value="1"/>
</dbReference>
<dbReference type="InterPro" id="IPR001128">
    <property type="entry name" value="Cyt_P450"/>
</dbReference>
<dbReference type="PRINTS" id="PR00463">
    <property type="entry name" value="EP450I"/>
</dbReference>
<name>A0A0C9SM62_PAXIN</name>
<reference evidence="11 12" key="1">
    <citation type="submission" date="2014-06" db="EMBL/GenBank/DDBJ databases">
        <authorList>
            <consortium name="DOE Joint Genome Institute"/>
            <person name="Kuo A."/>
            <person name="Kohler A."/>
            <person name="Nagy L.G."/>
            <person name="Floudas D."/>
            <person name="Copeland A."/>
            <person name="Barry K.W."/>
            <person name="Cichocki N."/>
            <person name="Veneault-Fourrey C."/>
            <person name="LaButti K."/>
            <person name="Lindquist E.A."/>
            <person name="Lipzen A."/>
            <person name="Lundell T."/>
            <person name="Morin E."/>
            <person name="Murat C."/>
            <person name="Sun H."/>
            <person name="Tunlid A."/>
            <person name="Henrissat B."/>
            <person name="Grigoriev I.V."/>
            <person name="Hibbett D.S."/>
            <person name="Martin F."/>
            <person name="Nordberg H.P."/>
            <person name="Cantor M.N."/>
            <person name="Hua S.X."/>
        </authorList>
    </citation>
    <scope>NUCLEOTIDE SEQUENCE [LARGE SCALE GENOMIC DNA]</scope>
    <source>
        <strain evidence="11 12">ATCC 200175</strain>
    </source>
</reference>
<dbReference type="InterPro" id="IPR017972">
    <property type="entry name" value="Cyt_P450_CS"/>
</dbReference>
<evidence type="ECO:0000256" key="9">
    <source>
        <dbReference type="PIRSR" id="PIRSR602401-1"/>
    </source>
</evidence>
<dbReference type="PROSITE" id="PS00086">
    <property type="entry name" value="CYTOCHROME_P450"/>
    <property type="match status" value="1"/>
</dbReference>
<evidence type="ECO:0000256" key="1">
    <source>
        <dbReference type="ARBA" id="ARBA00001971"/>
    </source>
</evidence>
<evidence type="ECO:0000256" key="10">
    <source>
        <dbReference type="RuleBase" id="RU000461"/>
    </source>
</evidence>
<dbReference type="Proteomes" id="UP000053647">
    <property type="component" value="Unassembled WGS sequence"/>
</dbReference>
<evidence type="ECO:0000256" key="7">
    <source>
        <dbReference type="ARBA" id="ARBA00023004"/>
    </source>
</evidence>
<comment type="cofactor">
    <cofactor evidence="1 9">
        <name>heme</name>
        <dbReference type="ChEBI" id="CHEBI:30413"/>
    </cofactor>
</comment>
<organism evidence="11 12">
    <name type="scientific">Paxillus involutus ATCC 200175</name>
    <dbReference type="NCBI Taxonomy" id="664439"/>
    <lineage>
        <taxon>Eukaryota</taxon>
        <taxon>Fungi</taxon>
        <taxon>Dikarya</taxon>
        <taxon>Basidiomycota</taxon>
        <taxon>Agaricomycotina</taxon>
        <taxon>Agaricomycetes</taxon>
        <taxon>Agaricomycetidae</taxon>
        <taxon>Boletales</taxon>
        <taxon>Paxilineae</taxon>
        <taxon>Paxillaceae</taxon>
        <taxon>Paxillus</taxon>
    </lineage>
</organism>
<feature type="non-terminal residue" evidence="11">
    <location>
        <position position="293"/>
    </location>
</feature>
<evidence type="ECO:0000256" key="6">
    <source>
        <dbReference type="ARBA" id="ARBA00023002"/>
    </source>
</evidence>
<dbReference type="GO" id="GO:0016705">
    <property type="term" value="F:oxidoreductase activity, acting on paired donors, with incorporation or reduction of molecular oxygen"/>
    <property type="evidence" value="ECO:0007669"/>
    <property type="project" value="InterPro"/>
</dbReference>
<dbReference type="PRINTS" id="PR00385">
    <property type="entry name" value="P450"/>
</dbReference>
<comment type="similarity">
    <text evidence="3 10">Belongs to the cytochrome P450 family.</text>
</comment>
<protein>
    <recommendedName>
        <fullName evidence="13">Cytochrome P450</fullName>
    </recommendedName>
</protein>
<dbReference type="GO" id="GO:0005506">
    <property type="term" value="F:iron ion binding"/>
    <property type="evidence" value="ECO:0007669"/>
    <property type="project" value="InterPro"/>
</dbReference>
<dbReference type="EMBL" id="KN820845">
    <property type="protein sequence ID" value="KIJ05619.1"/>
    <property type="molecule type" value="Genomic_DNA"/>
</dbReference>
<dbReference type="OrthoDB" id="2676857at2759"/>
<evidence type="ECO:0000313" key="11">
    <source>
        <dbReference type="EMBL" id="KIJ05619.1"/>
    </source>
</evidence>
<dbReference type="Gene3D" id="1.10.630.10">
    <property type="entry name" value="Cytochrome P450"/>
    <property type="match status" value="1"/>
</dbReference>
<keyword evidence="8 10" id="KW-0503">Monooxygenase</keyword>
<evidence type="ECO:0000256" key="5">
    <source>
        <dbReference type="ARBA" id="ARBA00022723"/>
    </source>
</evidence>
<gene>
    <name evidence="11" type="ORF">PAXINDRAFT_93216</name>
</gene>
<evidence type="ECO:0000256" key="3">
    <source>
        <dbReference type="ARBA" id="ARBA00010617"/>
    </source>
</evidence>
<evidence type="ECO:0000313" key="12">
    <source>
        <dbReference type="Proteomes" id="UP000053647"/>
    </source>
</evidence>
<feature type="binding site" description="axial binding residue" evidence="9">
    <location>
        <position position="226"/>
    </location>
    <ligand>
        <name>heme</name>
        <dbReference type="ChEBI" id="CHEBI:30413"/>
    </ligand>
    <ligandPart>
        <name>Fe</name>
        <dbReference type="ChEBI" id="CHEBI:18248"/>
    </ligandPart>
</feature>
<dbReference type="GO" id="GO:0004497">
    <property type="term" value="F:monooxygenase activity"/>
    <property type="evidence" value="ECO:0007669"/>
    <property type="project" value="UniProtKB-KW"/>
</dbReference>
<proteinExistence type="inferred from homology"/>
<reference evidence="12" key="2">
    <citation type="submission" date="2015-01" db="EMBL/GenBank/DDBJ databases">
        <title>Evolutionary Origins and Diversification of the Mycorrhizal Mutualists.</title>
        <authorList>
            <consortium name="DOE Joint Genome Institute"/>
            <consortium name="Mycorrhizal Genomics Consortium"/>
            <person name="Kohler A."/>
            <person name="Kuo A."/>
            <person name="Nagy L.G."/>
            <person name="Floudas D."/>
            <person name="Copeland A."/>
            <person name="Barry K.W."/>
            <person name="Cichocki N."/>
            <person name="Veneault-Fourrey C."/>
            <person name="LaButti K."/>
            <person name="Lindquist E.A."/>
            <person name="Lipzen A."/>
            <person name="Lundell T."/>
            <person name="Morin E."/>
            <person name="Murat C."/>
            <person name="Riley R."/>
            <person name="Ohm R."/>
            <person name="Sun H."/>
            <person name="Tunlid A."/>
            <person name="Henrissat B."/>
            <person name="Grigoriev I.V."/>
            <person name="Hibbett D.S."/>
            <person name="Martin F."/>
        </authorList>
    </citation>
    <scope>NUCLEOTIDE SEQUENCE [LARGE SCALE GENOMIC DNA]</scope>
    <source>
        <strain evidence="12">ATCC 200175</strain>
    </source>
</reference>
<evidence type="ECO:0008006" key="13">
    <source>
        <dbReference type="Google" id="ProtNLM"/>
    </source>
</evidence>
<sequence>TPGAFLVDLIPALRYLPEWFPGTRFLQDAKKYRQLVKETVTRPHQYVLEQMAAGTANASLSSTLLGGGVSPEEEDIIMWTAINIYLGTYTPLIRVVSAIHAFFLAMTIYPEVQRKAQAEVDAVVGAERLPRLDDRDFLPYINAICKEVLRWHIVAPLAVPHVSTEDITYNGFVVPKGSNIIGNAWSILHDEATYPDPEVFQPERFLGDNPQPDPQNACFGYGRRICPGLHFAEASIFISVAMSLAVLDISRPVEDGVEVIPKFDVTGGTVSHPKPFKCRITSRSTNAEALLRG</sequence>
<accession>A0A0C9SM62</accession>
<dbReference type="Pfam" id="PF00067">
    <property type="entry name" value="p450"/>
    <property type="match status" value="1"/>
</dbReference>
<evidence type="ECO:0000256" key="8">
    <source>
        <dbReference type="ARBA" id="ARBA00023033"/>
    </source>
</evidence>
<evidence type="ECO:0000256" key="4">
    <source>
        <dbReference type="ARBA" id="ARBA00022617"/>
    </source>
</evidence>
<keyword evidence="7 9" id="KW-0408">Iron</keyword>
<dbReference type="GO" id="GO:0020037">
    <property type="term" value="F:heme binding"/>
    <property type="evidence" value="ECO:0007669"/>
    <property type="project" value="InterPro"/>
</dbReference>
<keyword evidence="5 9" id="KW-0479">Metal-binding</keyword>
<dbReference type="PANTHER" id="PTHR46300">
    <property type="entry name" value="P450, PUTATIVE (EUROFUNG)-RELATED-RELATED"/>
    <property type="match status" value="1"/>
</dbReference>
<comment type="pathway">
    <text evidence="2">Secondary metabolite biosynthesis.</text>
</comment>
<dbReference type="InterPro" id="IPR036396">
    <property type="entry name" value="Cyt_P450_sf"/>
</dbReference>
<dbReference type="HOGENOM" id="CLU_001570_2_0_1"/>
<keyword evidence="12" id="KW-1185">Reference proteome</keyword>
<dbReference type="PANTHER" id="PTHR46300:SF7">
    <property type="entry name" value="P450, PUTATIVE (EUROFUNG)-RELATED"/>
    <property type="match status" value="1"/>
</dbReference>
<dbReference type="InterPro" id="IPR050364">
    <property type="entry name" value="Cytochrome_P450_fung"/>
</dbReference>